<dbReference type="AlphaFoldDB" id="A0A3S5FGK1"/>
<name>A0A3S5FGK1_9PLAT</name>
<evidence type="ECO:0008006" key="4">
    <source>
        <dbReference type="Google" id="ProtNLM"/>
    </source>
</evidence>
<feature type="signal peptide" evidence="1">
    <location>
        <begin position="1"/>
        <end position="22"/>
    </location>
</feature>
<evidence type="ECO:0000256" key="1">
    <source>
        <dbReference type="SAM" id="SignalP"/>
    </source>
</evidence>
<organism evidence="2 3">
    <name type="scientific">Protopolystoma xenopodis</name>
    <dbReference type="NCBI Taxonomy" id="117903"/>
    <lineage>
        <taxon>Eukaryota</taxon>
        <taxon>Metazoa</taxon>
        <taxon>Spiralia</taxon>
        <taxon>Lophotrochozoa</taxon>
        <taxon>Platyhelminthes</taxon>
        <taxon>Monogenea</taxon>
        <taxon>Polyopisthocotylea</taxon>
        <taxon>Polystomatidea</taxon>
        <taxon>Polystomatidae</taxon>
        <taxon>Protopolystoma</taxon>
    </lineage>
</organism>
<evidence type="ECO:0000313" key="3">
    <source>
        <dbReference type="Proteomes" id="UP000784294"/>
    </source>
</evidence>
<comment type="caution">
    <text evidence="2">The sequence shown here is derived from an EMBL/GenBank/DDBJ whole genome shotgun (WGS) entry which is preliminary data.</text>
</comment>
<proteinExistence type="predicted"/>
<dbReference type="Proteomes" id="UP000784294">
    <property type="component" value="Unassembled WGS sequence"/>
</dbReference>
<accession>A0A3S5FGK1</accession>
<dbReference type="EMBL" id="CAAALY010258629">
    <property type="protein sequence ID" value="VEL38674.1"/>
    <property type="molecule type" value="Genomic_DNA"/>
</dbReference>
<sequence>MSRGRGIAIELLLLLSNSYSVSDEDSSRIQSNRQLFLPTEESYLKERRARKKICRHGTDLVDESFVLNPDSSFTSWPRRYTSGV</sequence>
<feature type="chain" id="PRO_5018522461" description="Secreted protein" evidence="1">
    <location>
        <begin position="23"/>
        <end position="84"/>
    </location>
</feature>
<protein>
    <recommendedName>
        <fullName evidence="4">Secreted protein</fullName>
    </recommendedName>
</protein>
<gene>
    <name evidence="2" type="ORF">PXEA_LOCUS32114</name>
</gene>
<reference evidence="2" key="1">
    <citation type="submission" date="2018-11" db="EMBL/GenBank/DDBJ databases">
        <authorList>
            <consortium name="Pathogen Informatics"/>
        </authorList>
    </citation>
    <scope>NUCLEOTIDE SEQUENCE</scope>
</reference>
<keyword evidence="3" id="KW-1185">Reference proteome</keyword>
<keyword evidence="1" id="KW-0732">Signal</keyword>
<evidence type="ECO:0000313" key="2">
    <source>
        <dbReference type="EMBL" id="VEL38674.1"/>
    </source>
</evidence>